<dbReference type="InParanoid" id="A0A2I0LK64"/>
<evidence type="ECO:0000256" key="4">
    <source>
        <dbReference type="ARBA" id="ARBA00023157"/>
    </source>
</evidence>
<dbReference type="AlphaFoldDB" id="A0A2I0LK64"/>
<evidence type="ECO:0000256" key="3">
    <source>
        <dbReference type="ARBA" id="ARBA00022825"/>
    </source>
</evidence>
<dbReference type="Pfam" id="PF00089">
    <property type="entry name" value="Trypsin"/>
    <property type="match status" value="2"/>
</dbReference>
<evidence type="ECO:0000256" key="2">
    <source>
        <dbReference type="ARBA" id="ARBA00022801"/>
    </source>
</evidence>
<gene>
    <name evidence="9" type="ORF">A306_00013962</name>
</gene>
<dbReference type="PRINTS" id="PR00722">
    <property type="entry name" value="CHYMOTRYPSIN"/>
</dbReference>
<keyword evidence="4" id="KW-1015">Disulfide bond</keyword>
<evidence type="ECO:0000256" key="6">
    <source>
        <dbReference type="SAM" id="MobiDB-lite"/>
    </source>
</evidence>
<keyword evidence="7" id="KW-0732">Signal</keyword>
<dbReference type="PROSITE" id="PS00134">
    <property type="entry name" value="TRYPSIN_HIS"/>
    <property type="match status" value="1"/>
</dbReference>
<keyword evidence="2 5" id="KW-0378">Hydrolase</keyword>
<feature type="region of interest" description="Disordered" evidence="6">
    <location>
        <begin position="137"/>
        <end position="167"/>
    </location>
</feature>
<dbReference type="InterPro" id="IPR009003">
    <property type="entry name" value="Peptidase_S1_PA"/>
</dbReference>
<dbReference type="FunFam" id="2.40.10.10:FF:000005">
    <property type="entry name" value="Serine protease 37"/>
    <property type="match status" value="1"/>
</dbReference>
<reference evidence="9 10" key="1">
    <citation type="journal article" date="2013" name="Science">
        <title>Genomic diversity and evolution of the head crest in the rock pigeon.</title>
        <authorList>
            <person name="Shapiro M.D."/>
            <person name="Kronenberg Z."/>
            <person name="Li C."/>
            <person name="Domyan E.T."/>
            <person name="Pan H."/>
            <person name="Campbell M."/>
            <person name="Tan H."/>
            <person name="Huff C.D."/>
            <person name="Hu H."/>
            <person name="Vickrey A.I."/>
            <person name="Nielsen S.C."/>
            <person name="Stringham S.A."/>
            <person name="Hu H."/>
            <person name="Willerslev E."/>
            <person name="Gilbert M.T."/>
            <person name="Yandell M."/>
            <person name="Zhang G."/>
            <person name="Wang J."/>
        </authorList>
    </citation>
    <scope>NUCLEOTIDE SEQUENCE [LARGE SCALE GENOMIC DNA]</scope>
    <source>
        <tissue evidence="9">Blood</tissue>
    </source>
</reference>
<dbReference type="InterPro" id="IPR018114">
    <property type="entry name" value="TRYPSIN_HIS"/>
</dbReference>
<dbReference type="SMART" id="SM00020">
    <property type="entry name" value="Tryp_SPc"/>
    <property type="match status" value="1"/>
</dbReference>
<dbReference type="GO" id="GO:0006508">
    <property type="term" value="P:proteolysis"/>
    <property type="evidence" value="ECO:0007669"/>
    <property type="project" value="UniProtKB-KW"/>
</dbReference>
<keyword evidence="3 5" id="KW-0720">Serine protease</keyword>
<feature type="chain" id="PRO_5014151442" evidence="7">
    <location>
        <begin position="24"/>
        <end position="344"/>
    </location>
</feature>
<dbReference type="Proteomes" id="UP000053872">
    <property type="component" value="Unassembled WGS sequence"/>
</dbReference>
<dbReference type="CDD" id="cd00190">
    <property type="entry name" value="Tryp_SPc"/>
    <property type="match status" value="1"/>
</dbReference>
<dbReference type="InterPro" id="IPR043504">
    <property type="entry name" value="Peptidase_S1_PA_chymotrypsin"/>
</dbReference>
<dbReference type="Gene3D" id="2.40.10.10">
    <property type="entry name" value="Trypsin-like serine proteases"/>
    <property type="match status" value="4"/>
</dbReference>
<evidence type="ECO:0000313" key="10">
    <source>
        <dbReference type="Proteomes" id="UP000053872"/>
    </source>
</evidence>
<organism evidence="9 10">
    <name type="scientific">Columba livia</name>
    <name type="common">Rock dove</name>
    <dbReference type="NCBI Taxonomy" id="8932"/>
    <lineage>
        <taxon>Eukaryota</taxon>
        <taxon>Metazoa</taxon>
        <taxon>Chordata</taxon>
        <taxon>Craniata</taxon>
        <taxon>Vertebrata</taxon>
        <taxon>Euteleostomi</taxon>
        <taxon>Archelosauria</taxon>
        <taxon>Archosauria</taxon>
        <taxon>Dinosauria</taxon>
        <taxon>Saurischia</taxon>
        <taxon>Theropoda</taxon>
        <taxon>Coelurosauria</taxon>
        <taxon>Aves</taxon>
        <taxon>Neognathae</taxon>
        <taxon>Neoaves</taxon>
        <taxon>Columbimorphae</taxon>
        <taxon>Columbiformes</taxon>
        <taxon>Columbidae</taxon>
        <taxon>Columba</taxon>
    </lineage>
</organism>
<feature type="signal peptide" evidence="7">
    <location>
        <begin position="1"/>
        <end position="23"/>
    </location>
</feature>
<feature type="domain" description="Peptidase S1" evidence="8">
    <location>
        <begin position="26"/>
        <end position="333"/>
    </location>
</feature>
<dbReference type="STRING" id="8932.A0A2I0LK64"/>
<dbReference type="PROSITE" id="PS00135">
    <property type="entry name" value="TRYPSIN_SER"/>
    <property type="match status" value="1"/>
</dbReference>
<evidence type="ECO:0000259" key="8">
    <source>
        <dbReference type="PROSITE" id="PS50240"/>
    </source>
</evidence>
<comment type="caution">
    <text evidence="9">The sequence shown here is derived from an EMBL/GenBank/DDBJ whole genome shotgun (WGS) entry which is preliminary data.</text>
</comment>
<dbReference type="GO" id="GO:0004252">
    <property type="term" value="F:serine-type endopeptidase activity"/>
    <property type="evidence" value="ECO:0007669"/>
    <property type="project" value="InterPro"/>
</dbReference>
<evidence type="ECO:0000256" key="1">
    <source>
        <dbReference type="ARBA" id="ARBA00022670"/>
    </source>
</evidence>
<evidence type="ECO:0000313" key="9">
    <source>
        <dbReference type="EMBL" id="PKK17812.1"/>
    </source>
</evidence>
<dbReference type="InterPro" id="IPR033116">
    <property type="entry name" value="TRYPSIN_SER"/>
</dbReference>
<dbReference type="EMBL" id="AKCR02000267">
    <property type="protein sequence ID" value="PKK17812.1"/>
    <property type="molecule type" value="Genomic_DNA"/>
</dbReference>
<dbReference type="FunFam" id="2.40.10.10:FF:000036">
    <property type="entry name" value="Trypsin beta"/>
    <property type="match status" value="1"/>
</dbReference>
<evidence type="ECO:0000256" key="7">
    <source>
        <dbReference type="SAM" id="SignalP"/>
    </source>
</evidence>
<dbReference type="InterPro" id="IPR001254">
    <property type="entry name" value="Trypsin_dom"/>
</dbReference>
<proteinExistence type="predicted"/>
<name>A0A2I0LK64_COLLI</name>
<dbReference type="InterPro" id="IPR001314">
    <property type="entry name" value="Peptidase_S1A"/>
</dbReference>
<evidence type="ECO:0000256" key="5">
    <source>
        <dbReference type="RuleBase" id="RU363034"/>
    </source>
</evidence>
<dbReference type="PANTHER" id="PTHR24271:SF55">
    <property type="entry name" value="SERINE PROTEASE 57"/>
    <property type="match status" value="1"/>
</dbReference>
<dbReference type="PROSITE" id="PS50240">
    <property type="entry name" value="TRYPSIN_DOM"/>
    <property type="match status" value="1"/>
</dbReference>
<sequence>MVMAGLFILSLGGSVLLPAGTQGSRIIGGKVVTPHSRPFIASIQMDGQHVCGGFLVWPKWVMTAAHCLIPRRNPSVRVVLGAHRLEEPEGSQQIFGIAQSIAHPHYNPRSVDNDIRLLQVSPARHWPAQTCRLGDQVTHPRGVQEGPGVPPGPWPTLGVSAPPEKRDGAMEAAEDMVTPAGSAAPATHGQPVSGADWDQCRGADQPQYVKRIRLPPPHVDLKPGTVCHVLGWGDISNYGDRPTELMETGTTIVKRSLCRTLWRGKVSTNMLCGASPNATLQGVCAGDSGGPLVFKGKVYGIVSFSGERCGDRRYPDIYTKISNYIEWVHRTVRGHRHQKGQPEP</sequence>
<keyword evidence="1 5" id="KW-0645">Protease</keyword>
<protein>
    <submittedName>
        <fullName evidence="9">Serine protease 57</fullName>
    </submittedName>
</protein>
<feature type="region of interest" description="Disordered" evidence="6">
    <location>
        <begin position="180"/>
        <end position="200"/>
    </location>
</feature>
<dbReference type="SUPFAM" id="SSF50494">
    <property type="entry name" value="Trypsin-like serine proteases"/>
    <property type="match status" value="1"/>
</dbReference>
<dbReference type="PANTHER" id="PTHR24271">
    <property type="entry name" value="KALLIKREIN-RELATED"/>
    <property type="match status" value="1"/>
</dbReference>
<keyword evidence="10" id="KW-1185">Reference proteome</keyword>
<accession>A0A2I0LK64</accession>